<dbReference type="Proteomes" id="UP000217199">
    <property type="component" value="Unassembled WGS sequence"/>
</dbReference>
<dbReference type="GO" id="GO:0047631">
    <property type="term" value="F:ADP-ribose diphosphatase activity"/>
    <property type="evidence" value="ECO:0007669"/>
    <property type="project" value="TreeGrafter"/>
</dbReference>
<feature type="domain" description="Nudix hydrolase" evidence="3">
    <location>
        <begin position="49"/>
        <end position="189"/>
    </location>
</feature>
<accession>A0A286UU78</accession>
<dbReference type="PRINTS" id="PR00502">
    <property type="entry name" value="NUDIXFAMILY"/>
</dbReference>
<comment type="similarity">
    <text evidence="2">Belongs to the Nudix hydrolase family.</text>
</comment>
<evidence type="ECO:0000256" key="2">
    <source>
        <dbReference type="RuleBase" id="RU003476"/>
    </source>
</evidence>
<dbReference type="GO" id="GO:0006753">
    <property type="term" value="P:nucleoside phosphate metabolic process"/>
    <property type="evidence" value="ECO:0007669"/>
    <property type="project" value="TreeGrafter"/>
</dbReference>
<evidence type="ECO:0000256" key="1">
    <source>
        <dbReference type="ARBA" id="ARBA00022801"/>
    </source>
</evidence>
<dbReference type="InParanoid" id="A0A286UU78"/>
<sequence>MSGKPQILSSRELSASEAKWVTLKELKWKDEDGKERKWECAERNTRGSSGIDAVAILAIIKSQKNSFPPSTVIIEQFRPPVNRYVIELPAGLIDEGETAEQTAIRELEEETGFKSDKVIESSPVVATDPGMTTANMKLVILDVTLPDELELNEAKLDEGEHIVKRVVELSRLYDELQEYDKKGFMVDARLSHFASGYRLARQLRYGYVTVRYTCIDDCEIRRRFYVKNTYFLFLIRFTAHPRLSRLRTFEDKNNGNISARASS</sequence>
<comment type="caution">
    <text evidence="4">The sequence shown here is derived from an EMBL/GenBank/DDBJ whole genome shotgun (WGS) entry which is preliminary data.</text>
</comment>
<dbReference type="EMBL" id="NBII01000001">
    <property type="protein sequence ID" value="PAV23143.1"/>
    <property type="molecule type" value="Genomic_DNA"/>
</dbReference>
<dbReference type="OrthoDB" id="10249920at2759"/>
<dbReference type="Gene3D" id="3.90.79.10">
    <property type="entry name" value="Nucleoside Triphosphate Pyrophosphohydrolase"/>
    <property type="match status" value="1"/>
</dbReference>
<dbReference type="PANTHER" id="PTHR11839">
    <property type="entry name" value="UDP/ADP-SUGAR PYROPHOSPHATASE"/>
    <property type="match status" value="1"/>
</dbReference>
<dbReference type="Pfam" id="PF00293">
    <property type="entry name" value="NUDIX"/>
    <property type="match status" value="1"/>
</dbReference>
<evidence type="ECO:0000313" key="4">
    <source>
        <dbReference type="EMBL" id="PAV23143.1"/>
    </source>
</evidence>
<reference evidence="4 5" key="1">
    <citation type="journal article" date="2017" name="Mol. Ecol.">
        <title>Comparative and population genomic landscape of Phellinus noxius: A hypervariable fungus causing root rot in trees.</title>
        <authorList>
            <person name="Chung C.L."/>
            <person name="Lee T.J."/>
            <person name="Akiba M."/>
            <person name="Lee H.H."/>
            <person name="Kuo T.H."/>
            <person name="Liu D."/>
            <person name="Ke H.M."/>
            <person name="Yokoi T."/>
            <person name="Roa M.B."/>
            <person name="Lu M.J."/>
            <person name="Chang Y.Y."/>
            <person name="Ann P.J."/>
            <person name="Tsai J.N."/>
            <person name="Chen C.Y."/>
            <person name="Tzean S.S."/>
            <person name="Ota Y."/>
            <person name="Hattori T."/>
            <person name="Sahashi N."/>
            <person name="Liou R.F."/>
            <person name="Kikuchi T."/>
            <person name="Tsai I.J."/>
        </authorList>
    </citation>
    <scope>NUCLEOTIDE SEQUENCE [LARGE SCALE GENOMIC DNA]</scope>
    <source>
        <strain evidence="4 5">FFPRI411160</strain>
    </source>
</reference>
<keyword evidence="1 2" id="KW-0378">Hydrolase</keyword>
<keyword evidence="5" id="KW-1185">Reference proteome</keyword>
<dbReference type="InterPro" id="IPR000086">
    <property type="entry name" value="NUDIX_hydrolase_dom"/>
</dbReference>
<proteinExistence type="inferred from homology"/>
<dbReference type="STRING" id="2282107.A0A286UU78"/>
<dbReference type="AlphaFoldDB" id="A0A286UU78"/>
<dbReference type="FunCoup" id="A0A286UU78">
    <property type="interactions" value="445"/>
</dbReference>
<name>A0A286UU78_9AGAM</name>
<dbReference type="GO" id="GO:0005634">
    <property type="term" value="C:nucleus"/>
    <property type="evidence" value="ECO:0007669"/>
    <property type="project" value="TreeGrafter"/>
</dbReference>
<dbReference type="PROSITE" id="PS51462">
    <property type="entry name" value="NUDIX"/>
    <property type="match status" value="1"/>
</dbReference>
<organism evidence="4 5">
    <name type="scientific">Pyrrhoderma noxium</name>
    <dbReference type="NCBI Taxonomy" id="2282107"/>
    <lineage>
        <taxon>Eukaryota</taxon>
        <taxon>Fungi</taxon>
        <taxon>Dikarya</taxon>
        <taxon>Basidiomycota</taxon>
        <taxon>Agaricomycotina</taxon>
        <taxon>Agaricomycetes</taxon>
        <taxon>Hymenochaetales</taxon>
        <taxon>Hymenochaetaceae</taxon>
        <taxon>Pyrrhoderma</taxon>
    </lineage>
</organism>
<dbReference type="CDD" id="cd18888">
    <property type="entry name" value="NUDIX_ADPRase_Nudt5"/>
    <property type="match status" value="1"/>
</dbReference>
<evidence type="ECO:0000313" key="5">
    <source>
        <dbReference type="Proteomes" id="UP000217199"/>
    </source>
</evidence>
<gene>
    <name evidence="4" type="ORF">PNOK_0021100</name>
</gene>
<protein>
    <submittedName>
        <fullName evidence="4">Adp-ribose pyrophosphatase</fullName>
    </submittedName>
</protein>
<dbReference type="PANTHER" id="PTHR11839:SF1">
    <property type="entry name" value="ADP-SUGAR PYROPHOSPHATASE"/>
    <property type="match status" value="1"/>
</dbReference>
<evidence type="ECO:0000259" key="3">
    <source>
        <dbReference type="PROSITE" id="PS51462"/>
    </source>
</evidence>
<dbReference type="FunFam" id="3.90.79.10:FF:000016">
    <property type="entry name" value="ADP-sugar pyrophosphatase isoform X1"/>
    <property type="match status" value="1"/>
</dbReference>
<dbReference type="InterPro" id="IPR015797">
    <property type="entry name" value="NUDIX_hydrolase-like_dom_sf"/>
</dbReference>
<dbReference type="SUPFAM" id="SSF55811">
    <property type="entry name" value="Nudix"/>
    <property type="match status" value="1"/>
</dbReference>
<dbReference type="InterPro" id="IPR020476">
    <property type="entry name" value="Nudix_hydrolase"/>
</dbReference>
<dbReference type="InterPro" id="IPR020084">
    <property type="entry name" value="NUDIX_hydrolase_CS"/>
</dbReference>
<dbReference type="GO" id="GO:0019693">
    <property type="term" value="P:ribose phosphate metabolic process"/>
    <property type="evidence" value="ECO:0007669"/>
    <property type="project" value="TreeGrafter"/>
</dbReference>
<dbReference type="PROSITE" id="PS00893">
    <property type="entry name" value="NUDIX_BOX"/>
    <property type="match status" value="1"/>
</dbReference>